<dbReference type="EMBL" id="KQ976565">
    <property type="protein sequence ID" value="KYM80563.1"/>
    <property type="molecule type" value="Genomic_DNA"/>
</dbReference>
<dbReference type="SMART" id="SM00320">
    <property type="entry name" value="WD40"/>
    <property type="match status" value="6"/>
</dbReference>
<dbReference type="STRING" id="520822.A0A195B7R0"/>
<dbReference type="PANTHER" id="PTHR14885">
    <property type="entry name" value="CILIA- AND FLAGELLA-ASSOCIATED PROTEIN 43-RELATED"/>
    <property type="match status" value="1"/>
</dbReference>
<evidence type="ECO:0000256" key="6">
    <source>
        <dbReference type="ARBA" id="ARBA00023212"/>
    </source>
</evidence>
<keyword evidence="6" id="KW-0206">Cytoskeleton</keyword>
<feature type="coiled-coil region" evidence="8">
    <location>
        <begin position="1442"/>
        <end position="1469"/>
    </location>
</feature>
<evidence type="ECO:0000256" key="3">
    <source>
        <dbReference type="ARBA" id="ARBA00022574"/>
    </source>
</evidence>
<proteinExistence type="predicted"/>
<dbReference type="SUPFAM" id="SSF50978">
    <property type="entry name" value="WD40 repeat-like"/>
    <property type="match status" value="2"/>
</dbReference>
<feature type="region of interest" description="Disordered" evidence="9">
    <location>
        <begin position="1274"/>
        <end position="1293"/>
    </location>
</feature>
<keyword evidence="3" id="KW-0853">WD repeat</keyword>
<dbReference type="Gene3D" id="2.130.10.10">
    <property type="entry name" value="YVTN repeat-like/Quinoprotein amine dehydrogenase"/>
    <property type="match status" value="2"/>
</dbReference>
<feature type="coiled-coil region" evidence="8">
    <location>
        <begin position="616"/>
        <end position="646"/>
    </location>
</feature>
<evidence type="ECO:0000256" key="1">
    <source>
        <dbReference type="ARBA" id="ARBA00004430"/>
    </source>
</evidence>
<evidence type="ECO:0000256" key="4">
    <source>
        <dbReference type="ARBA" id="ARBA00022737"/>
    </source>
</evidence>
<evidence type="ECO:0000256" key="7">
    <source>
        <dbReference type="ARBA" id="ARBA00023273"/>
    </source>
</evidence>
<keyword evidence="5 8" id="KW-0175">Coiled coil</keyword>
<dbReference type="InterPro" id="IPR036322">
    <property type="entry name" value="WD40_repeat_dom_sf"/>
</dbReference>
<keyword evidence="4" id="KW-0677">Repeat</keyword>
<gene>
    <name evidence="10" type="ORF">ALC53_09115</name>
</gene>
<dbReference type="InterPro" id="IPR001680">
    <property type="entry name" value="WD40_rpt"/>
</dbReference>
<reference evidence="10 11" key="1">
    <citation type="submission" date="2015-09" db="EMBL/GenBank/DDBJ databases">
        <title>Atta colombica WGS genome.</title>
        <authorList>
            <person name="Nygaard S."/>
            <person name="Hu H."/>
            <person name="Boomsma J."/>
            <person name="Zhang G."/>
        </authorList>
    </citation>
    <scope>NUCLEOTIDE SEQUENCE [LARGE SCALE GENOMIC DNA]</scope>
    <source>
        <strain evidence="10">Treedump-2</strain>
        <tissue evidence="10">Whole body</tissue>
    </source>
</reference>
<evidence type="ECO:0000256" key="9">
    <source>
        <dbReference type="SAM" id="MobiDB-lite"/>
    </source>
</evidence>
<organism evidence="10 11">
    <name type="scientific">Atta colombica</name>
    <dbReference type="NCBI Taxonomy" id="520822"/>
    <lineage>
        <taxon>Eukaryota</taxon>
        <taxon>Metazoa</taxon>
        <taxon>Ecdysozoa</taxon>
        <taxon>Arthropoda</taxon>
        <taxon>Hexapoda</taxon>
        <taxon>Insecta</taxon>
        <taxon>Pterygota</taxon>
        <taxon>Neoptera</taxon>
        <taxon>Endopterygota</taxon>
        <taxon>Hymenoptera</taxon>
        <taxon>Apocrita</taxon>
        <taxon>Aculeata</taxon>
        <taxon>Formicoidea</taxon>
        <taxon>Formicidae</taxon>
        <taxon>Myrmicinae</taxon>
        <taxon>Atta</taxon>
    </lineage>
</organism>
<accession>A0A195B7R0</accession>
<dbReference type="PANTHER" id="PTHR14885:SF3">
    <property type="entry name" value="CILIA- AND FLAGELLA-ASSOCIATED PROTEIN 44"/>
    <property type="match status" value="1"/>
</dbReference>
<evidence type="ECO:0000256" key="2">
    <source>
        <dbReference type="ARBA" id="ARBA00022490"/>
    </source>
</evidence>
<feature type="compositionally biased region" description="Acidic residues" evidence="9">
    <location>
        <begin position="1282"/>
        <end position="1293"/>
    </location>
</feature>
<keyword evidence="2" id="KW-0963">Cytoplasm</keyword>
<comment type="subcellular location">
    <subcellularLocation>
        <location evidence="1">Cytoplasm</location>
        <location evidence="1">Cytoskeleton</location>
        <location evidence="1">Cilium axoneme</location>
    </subcellularLocation>
</comment>
<protein>
    <submittedName>
        <fullName evidence="10">WD repeat-containing protein 52</fullName>
    </submittedName>
</protein>
<keyword evidence="11" id="KW-1185">Reference proteome</keyword>
<evidence type="ECO:0000313" key="11">
    <source>
        <dbReference type="Proteomes" id="UP000078540"/>
    </source>
</evidence>
<dbReference type="GO" id="GO:0003341">
    <property type="term" value="P:cilium movement"/>
    <property type="evidence" value="ECO:0007669"/>
    <property type="project" value="UniProtKB-ARBA"/>
</dbReference>
<feature type="coiled-coil region" evidence="8">
    <location>
        <begin position="1511"/>
        <end position="1597"/>
    </location>
</feature>
<dbReference type="Proteomes" id="UP000078540">
    <property type="component" value="Unassembled WGS sequence"/>
</dbReference>
<name>A0A195B7R0_9HYME</name>
<keyword evidence="7" id="KW-0966">Cell projection</keyword>
<evidence type="ECO:0000256" key="5">
    <source>
        <dbReference type="ARBA" id="ARBA00023054"/>
    </source>
</evidence>
<dbReference type="InterPro" id="IPR015943">
    <property type="entry name" value="WD40/YVTN_repeat-like_dom_sf"/>
</dbReference>
<evidence type="ECO:0000256" key="8">
    <source>
        <dbReference type="SAM" id="Coils"/>
    </source>
</evidence>
<evidence type="ECO:0000313" key="10">
    <source>
        <dbReference type="EMBL" id="KYM80563.1"/>
    </source>
</evidence>
<dbReference type="GO" id="GO:0005930">
    <property type="term" value="C:axoneme"/>
    <property type="evidence" value="ECO:0007669"/>
    <property type="project" value="UniProtKB-SubCell"/>
</dbReference>
<sequence length="1606" mass="186842">MLKDEWQKHQPDFHDEKKWKVESDDGRIHEETYDSNKYISGAKRVTNGTVPMNILHHSFSYDCQRYFNLCVIEPNVVVFASGNILHFLNTVTKKLWFRRGYMGGGIGHVTKNPMFDHIAIGENGIKPPIIIYKWPSMDIVTILYNGTMKSYRHLKYSADGLLLVSQGGHPDYTITFWDWQKSEIALKCKSYNRDVYNITVSPSLPGYLATSGLGHIKFWKISETFTGLKLKGEIGKFGQTEISDIVGIVSGCEWGNILLWEEGSITLEICRKNQQPCHAKAITQFEYINGELISVGMDGWIRIWFYETIDQANPQNGELFLEIQPIYEYHISESDGTSAILMCIHKQKPDSPESTFWYAQDGNGGIWLIDFHDLTTQIPQKIFTCHAGAIADMANATWGPFIATLSKTGQLHIYNYLKKKLILTYQFNDTGSQVVWFPCQFEATGSTLACAFGSGVIRLIVVAVSTADTIDNIKGDYVRLIQVIKPHKMAITVMSLNPLCNLLVTGGEDSIVFNFKIVITKTFPIITPIGFIKVPSGVTCLTWKPQRIIHNCPQFNPILQKTTLLIGCSRGDCVEVVLPTILQSYTMASYELVQCQPKTFKFHSVKSAIQRELIRLHREKEKKEKIAKRREEIEQLIAESPELEINEEAFFDIEEKEPLPEIYIPKIPNKVLTAQYITRDIIWLSIAGFDAGYMYEYLSPEISEDIGKEPIKSIAIYDADDIEIQSCLFYKGKKYLFLGMEYGEIRICRWKPKNYTDLSDYWILPMHDNYNGYISKMILSHDQKMLFTCGYDGNLFSYEINDDTPFKQIKFEKTKGTLSLPYTSVEDIEEIDYASLEEMIQQAEYNKIETAAKQSKRQTLEILLKLSEEYNKIVERNNALPKFHQLSDKELELDFRIIADLNKELDAEMSIVREKLAFKVEKSELGLQKLLKHFVQPLTCLPFVVCKISKPDNMVHSLRQHILNIDVTLPIDTIKHKDKKANENSITDVKTQHYEMEDREKDKAKIEEEIEKVETKPSVDFLKDLKYDMDSSLGVQLNQILRKYTLRKTRLEEREKEWKVIYNEKPDISINQMYDVLAIEEAKRTIGDYKLKTSSVFLLSKERDTLFSKYKKLLKCRKKLYYQQEAFNTRLKAVRAEKEHLHTEVLHLIKSLKKIHAEIPLESIKPLPVIPALNINIEFPERKIMIEEYTLKDMKQKPTAVLPEPIISVCPDSPDEEYDVLLLDEKFPKSASGLLEIQIITDKVDIKTKEITELQNQIKDSFSNFMLRISDNKFQETTTTETDSEETDDDDNGESELIYFDENVCPPECDKTLYDLAFSIRKTRYAHEHQIRDAQQVIEVLHKEIQIHMKKLKIVESILKKNEDDLKMFMLKKQQKLNNVQVTVLMKLHQLQYFGESQIPFKVHDCIVFDKKKLSKLYARIQQLYEEILELHVKHKDARTHLHRIKLDCNQMRVNNKKLQDEIKQKIMNKFGQSLSLNKLYETILRRIVYDIKANLSETMTYFTKRIKHIKENYVEELNIFNKLLREHTQKLSFLTFLVEEQSKLQKLLKQRIISNEEMLQLEEKYKSDIMKLESILENQMRQKHLFQNDIKNLRLKTKSHISSQT</sequence>